<dbReference type="PANTHER" id="PTHR11786:SF0">
    <property type="entry name" value="ARYLAMINE N-ACETYLTRANSFERASE 4-RELATED"/>
    <property type="match status" value="1"/>
</dbReference>
<evidence type="ECO:0000313" key="4">
    <source>
        <dbReference type="Proteomes" id="UP000249522"/>
    </source>
</evidence>
<dbReference type="GO" id="GO:0016407">
    <property type="term" value="F:acetyltransferase activity"/>
    <property type="evidence" value="ECO:0007669"/>
    <property type="project" value="InterPro"/>
</dbReference>
<dbReference type="InterPro" id="IPR038765">
    <property type="entry name" value="Papain-like_cys_pep_sf"/>
</dbReference>
<dbReference type="Pfam" id="PF00797">
    <property type="entry name" value="Acetyltransf_2"/>
    <property type="match status" value="1"/>
</dbReference>
<dbReference type="InterPro" id="IPR001447">
    <property type="entry name" value="Arylamine_N-AcTrfase"/>
</dbReference>
<dbReference type="AlphaFoldDB" id="A0A2W1LER0"/>
<evidence type="ECO:0000313" key="3">
    <source>
        <dbReference type="EMBL" id="PZD97169.1"/>
    </source>
</evidence>
<keyword evidence="3" id="KW-0808">Transferase</keyword>
<comment type="caution">
    <text evidence="3">The sequence shown here is derived from an EMBL/GenBank/DDBJ whole genome shotgun (WGS) entry which is preliminary data.</text>
</comment>
<sequence>MDTQHLNSLFRGRIGYTNTDKLSFTDLNDILELTGRTIPFENMCIMENRIQPVTIPGLVDKILIKGEGGLCYELNTLFHAFLLANGFDAALVRGIVYNAEKQAYSAAGRTHVTIMLQHDGCHYIADTGFGGNLPLRLVPMTGEPVESANGHFRVRPAEGEHAEHGDQLFEMKLRHKDDDWRPGFAFDSKQPIGLEECNSIQRTIAEHSESNFNKRPLITRLTTSGSITLTDTSLTISDNGVIHKETIQPKQFAELRVQYFE</sequence>
<comment type="similarity">
    <text evidence="1 2">Belongs to the arylamine N-acetyltransferase family.</text>
</comment>
<dbReference type="PRINTS" id="PR01543">
    <property type="entry name" value="ANATRNSFRASE"/>
</dbReference>
<accession>A0A2W1LER0</accession>
<dbReference type="EMBL" id="QKRB01000031">
    <property type="protein sequence ID" value="PZD97169.1"/>
    <property type="molecule type" value="Genomic_DNA"/>
</dbReference>
<dbReference type="InterPro" id="IPR053710">
    <property type="entry name" value="Arylamine_NAT_domain_sf"/>
</dbReference>
<gene>
    <name evidence="3" type="ORF">DNH61_04590</name>
</gene>
<evidence type="ECO:0000256" key="1">
    <source>
        <dbReference type="ARBA" id="ARBA00006547"/>
    </source>
</evidence>
<protein>
    <submittedName>
        <fullName evidence="3">Arylamine N-acetyltransferase</fullName>
    </submittedName>
</protein>
<dbReference type="Proteomes" id="UP000249522">
    <property type="component" value="Unassembled WGS sequence"/>
</dbReference>
<organism evidence="3 4">
    <name type="scientific">Paenibacillus sambharensis</name>
    <dbReference type="NCBI Taxonomy" id="1803190"/>
    <lineage>
        <taxon>Bacteria</taxon>
        <taxon>Bacillati</taxon>
        <taxon>Bacillota</taxon>
        <taxon>Bacilli</taxon>
        <taxon>Bacillales</taxon>
        <taxon>Paenibacillaceae</taxon>
        <taxon>Paenibacillus</taxon>
    </lineage>
</organism>
<dbReference type="PANTHER" id="PTHR11786">
    <property type="entry name" value="N-HYDROXYARYLAMINE O-ACETYLTRANSFERASE"/>
    <property type="match status" value="1"/>
</dbReference>
<name>A0A2W1LER0_9BACL</name>
<reference evidence="3 4" key="1">
    <citation type="submission" date="2018-06" db="EMBL/GenBank/DDBJ databases">
        <title>Paenibacillus imtechensis sp. nov.</title>
        <authorList>
            <person name="Pinnaka A.K."/>
            <person name="Singh H."/>
            <person name="Kaur M."/>
        </authorList>
    </citation>
    <scope>NUCLEOTIDE SEQUENCE [LARGE SCALE GENOMIC DNA]</scope>
    <source>
        <strain evidence="3 4">SMB1</strain>
    </source>
</reference>
<dbReference type="SUPFAM" id="SSF54001">
    <property type="entry name" value="Cysteine proteinases"/>
    <property type="match status" value="1"/>
</dbReference>
<dbReference type="Gene3D" id="3.30.2140.20">
    <property type="match status" value="1"/>
</dbReference>
<dbReference type="RefSeq" id="WP_111145497.1">
    <property type="nucleotide sequence ID" value="NZ_QKRB01000031.1"/>
</dbReference>
<dbReference type="OrthoDB" id="7181050at2"/>
<keyword evidence="4" id="KW-1185">Reference proteome</keyword>
<evidence type="ECO:0000256" key="2">
    <source>
        <dbReference type="RuleBase" id="RU003452"/>
    </source>
</evidence>
<proteinExistence type="inferred from homology"/>